<name>A0A841M1Z1_9HYPH</name>
<dbReference type="PANTHER" id="PTHR37422:SF23">
    <property type="entry name" value="TEICHURONIC ACID BIOSYNTHESIS PROTEIN TUAE"/>
    <property type="match status" value="1"/>
</dbReference>
<keyword evidence="8" id="KW-1185">Reference proteome</keyword>
<evidence type="ECO:0000256" key="2">
    <source>
        <dbReference type="ARBA" id="ARBA00022692"/>
    </source>
</evidence>
<feature type="transmembrane region" description="Helical" evidence="5">
    <location>
        <begin position="255"/>
        <end position="272"/>
    </location>
</feature>
<proteinExistence type="predicted"/>
<evidence type="ECO:0000256" key="4">
    <source>
        <dbReference type="ARBA" id="ARBA00023136"/>
    </source>
</evidence>
<keyword evidence="3 5" id="KW-1133">Transmembrane helix</keyword>
<sequence length="284" mass="30783">MAAAFALIVSLYSGARVGVGGNQAVFAFVAAIGAISATLPIHNAPRFLPNGPQWLALGLLGVMVSETRAVLAVLPLILAVEIIAYVRKLSWQKQIGIYTVLAAFMAAMLVVGPAGKIIETRFTSMINYYETGDATVWSDKVSADIRMAMWRGAYETIKEYPLTGVGSLHKVEIVQSHLGEERALLDGFIHLHNVVVDELLNSGIIGLFLLLASFLSIFFQLWKTAPDCGTKRVLSYFALVMIAYGMLHAPLAHEASIASIMLFLGVLNAARVKRIIYKPHLNAA</sequence>
<dbReference type="InterPro" id="IPR051533">
    <property type="entry name" value="WaaL-like"/>
</dbReference>
<feature type="transmembrane region" description="Helical" evidence="5">
    <location>
        <begin position="55"/>
        <end position="83"/>
    </location>
</feature>
<organism evidence="7 8">
    <name type="scientific">Paenochrobactrum gallinarii</name>
    <dbReference type="NCBI Taxonomy" id="643673"/>
    <lineage>
        <taxon>Bacteria</taxon>
        <taxon>Pseudomonadati</taxon>
        <taxon>Pseudomonadota</taxon>
        <taxon>Alphaproteobacteria</taxon>
        <taxon>Hyphomicrobiales</taxon>
        <taxon>Brucellaceae</taxon>
        <taxon>Paenochrobactrum</taxon>
    </lineage>
</organism>
<accession>A0A841M1Z1</accession>
<dbReference type="PANTHER" id="PTHR37422">
    <property type="entry name" value="TEICHURONIC ACID BIOSYNTHESIS PROTEIN TUAE"/>
    <property type="match status" value="1"/>
</dbReference>
<evidence type="ECO:0000259" key="6">
    <source>
        <dbReference type="Pfam" id="PF04932"/>
    </source>
</evidence>
<gene>
    <name evidence="7" type="ORF">FHS77_000905</name>
</gene>
<dbReference type="Proteomes" id="UP000555393">
    <property type="component" value="Unassembled WGS sequence"/>
</dbReference>
<dbReference type="GO" id="GO:0016874">
    <property type="term" value="F:ligase activity"/>
    <property type="evidence" value="ECO:0007669"/>
    <property type="project" value="UniProtKB-KW"/>
</dbReference>
<protein>
    <submittedName>
        <fullName evidence="7">O-antigen ligase</fullName>
    </submittedName>
</protein>
<comment type="subcellular location">
    <subcellularLocation>
        <location evidence="1">Membrane</location>
        <topology evidence="1">Multi-pass membrane protein</topology>
    </subcellularLocation>
</comment>
<keyword evidence="7" id="KW-0436">Ligase</keyword>
<feature type="transmembrane region" description="Helical" evidence="5">
    <location>
        <begin position="95"/>
        <end position="115"/>
    </location>
</feature>
<keyword evidence="4 5" id="KW-0472">Membrane</keyword>
<feature type="transmembrane region" description="Helical" evidence="5">
    <location>
        <begin position="233"/>
        <end position="249"/>
    </location>
</feature>
<reference evidence="7 8" key="1">
    <citation type="submission" date="2020-08" db="EMBL/GenBank/DDBJ databases">
        <title>Genomic Encyclopedia of Type Strains, Phase IV (KMG-IV): sequencing the most valuable type-strain genomes for metagenomic binning, comparative biology and taxonomic classification.</title>
        <authorList>
            <person name="Goeker M."/>
        </authorList>
    </citation>
    <scope>NUCLEOTIDE SEQUENCE [LARGE SCALE GENOMIC DNA]</scope>
    <source>
        <strain evidence="7 8">DSM 22336</strain>
    </source>
</reference>
<dbReference type="InterPro" id="IPR007016">
    <property type="entry name" value="O-antigen_ligase-rel_domated"/>
</dbReference>
<evidence type="ECO:0000256" key="3">
    <source>
        <dbReference type="ARBA" id="ARBA00022989"/>
    </source>
</evidence>
<evidence type="ECO:0000313" key="7">
    <source>
        <dbReference type="EMBL" id="MBB6260381.1"/>
    </source>
</evidence>
<evidence type="ECO:0000256" key="1">
    <source>
        <dbReference type="ARBA" id="ARBA00004141"/>
    </source>
</evidence>
<evidence type="ECO:0000256" key="5">
    <source>
        <dbReference type="SAM" id="Phobius"/>
    </source>
</evidence>
<dbReference type="EMBL" id="JACIIU010000002">
    <property type="protein sequence ID" value="MBB6260381.1"/>
    <property type="molecule type" value="Genomic_DNA"/>
</dbReference>
<comment type="caution">
    <text evidence="7">The sequence shown here is derived from an EMBL/GenBank/DDBJ whole genome shotgun (WGS) entry which is preliminary data.</text>
</comment>
<dbReference type="GO" id="GO:0016020">
    <property type="term" value="C:membrane"/>
    <property type="evidence" value="ECO:0007669"/>
    <property type="project" value="UniProtKB-SubCell"/>
</dbReference>
<feature type="transmembrane region" description="Helical" evidence="5">
    <location>
        <begin position="199"/>
        <end position="221"/>
    </location>
</feature>
<evidence type="ECO:0000313" key="8">
    <source>
        <dbReference type="Proteomes" id="UP000555393"/>
    </source>
</evidence>
<dbReference type="AlphaFoldDB" id="A0A841M1Z1"/>
<dbReference type="Pfam" id="PF04932">
    <property type="entry name" value="Wzy_C"/>
    <property type="match status" value="1"/>
</dbReference>
<dbReference type="RefSeq" id="WP_246431215.1">
    <property type="nucleotide sequence ID" value="NZ_JACIIU010000002.1"/>
</dbReference>
<keyword evidence="2 5" id="KW-0812">Transmembrane</keyword>
<feature type="domain" description="O-antigen ligase-related" evidence="6">
    <location>
        <begin position="55"/>
        <end position="211"/>
    </location>
</feature>